<dbReference type="SUPFAM" id="SSF51230">
    <property type="entry name" value="Single hybrid motif"/>
    <property type="match status" value="1"/>
</dbReference>
<evidence type="ECO:0000256" key="8">
    <source>
        <dbReference type="RuleBase" id="RU364072"/>
    </source>
</evidence>
<dbReference type="PANTHER" id="PTHR45266:SF3">
    <property type="entry name" value="OXALOACETATE DECARBOXYLASE ALPHA CHAIN"/>
    <property type="match status" value="1"/>
</dbReference>
<reference evidence="11 12" key="1">
    <citation type="submission" date="2019-12" db="EMBL/GenBank/DDBJ databases">
        <title>Defluviitalea raffinosedens, isolated from a biogas fermenter, genome sequencing and characterization.</title>
        <authorList>
            <person name="Rettenmaier R."/>
            <person name="Schneider M."/>
            <person name="Neuhaus K."/>
            <person name="Liebl W."/>
            <person name="Zverlov V."/>
        </authorList>
    </citation>
    <scope>NUCLEOTIDE SEQUENCE [LARGE SCALE GENOMIC DNA]</scope>
    <source>
        <strain evidence="11 12">249c-K6</strain>
    </source>
</reference>
<dbReference type="AlphaFoldDB" id="A0A7C8HFN5"/>
<comment type="caution">
    <text evidence="11">The sequence shown here is derived from an EMBL/GenBank/DDBJ whole genome shotgun (WGS) entry which is preliminary data.</text>
</comment>
<organism evidence="11 12">
    <name type="scientific">Defluviitalea raffinosedens</name>
    <dbReference type="NCBI Taxonomy" id="1450156"/>
    <lineage>
        <taxon>Bacteria</taxon>
        <taxon>Bacillati</taxon>
        <taxon>Bacillota</taxon>
        <taxon>Clostridia</taxon>
        <taxon>Lachnospirales</taxon>
        <taxon>Defluviitaleaceae</taxon>
        <taxon>Defluviitalea</taxon>
    </lineage>
</organism>
<dbReference type="OrthoDB" id="9811735at2"/>
<dbReference type="PANTHER" id="PTHR45266">
    <property type="entry name" value="OXALOACETATE DECARBOXYLASE ALPHA CHAIN"/>
    <property type="match status" value="1"/>
</dbReference>
<dbReference type="InterPro" id="IPR011053">
    <property type="entry name" value="Single_hybrid_motif"/>
</dbReference>
<evidence type="ECO:0000313" key="11">
    <source>
        <dbReference type="EMBL" id="KAE9636103.1"/>
    </source>
</evidence>
<dbReference type="InterPro" id="IPR050709">
    <property type="entry name" value="Biotin_Carboxyl_Carrier/Decarb"/>
</dbReference>
<evidence type="ECO:0000256" key="2">
    <source>
        <dbReference type="ARBA" id="ARBA00017562"/>
    </source>
</evidence>
<dbReference type="PROSITE" id="PS50968">
    <property type="entry name" value="BIOTINYL_LIPOYL"/>
    <property type="match status" value="1"/>
</dbReference>
<dbReference type="EMBL" id="WSLF01000002">
    <property type="protein sequence ID" value="KAE9636103.1"/>
    <property type="molecule type" value="Genomic_DNA"/>
</dbReference>
<evidence type="ECO:0000256" key="5">
    <source>
        <dbReference type="ARBA" id="ARBA00023098"/>
    </source>
</evidence>
<comment type="pathway">
    <text evidence="1 8">Lipid metabolism; fatty acid biosynthesis.</text>
</comment>
<evidence type="ECO:0000259" key="10">
    <source>
        <dbReference type="PROSITE" id="PS50968"/>
    </source>
</evidence>
<feature type="compositionally biased region" description="Basic and acidic residues" evidence="9">
    <location>
        <begin position="59"/>
        <end position="75"/>
    </location>
</feature>
<feature type="region of interest" description="Disordered" evidence="9">
    <location>
        <begin position="50"/>
        <end position="75"/>
    </location>
</feature>
<dbReference type="RefSeq" id="WP_158739357.1">
    <property type="nucleotide sequence ID" value="NZ_WSLF01000002.1"/>
</dbReference>
<dbReference type="NCBIfam" id="TIGR00531">
    <property type="entry name" value="BCCP"/>
    <property type="match status" value="1"/>
</dbReference>
<dbReference type="InterPro" id="IPR000089">
    <property type="entry name" value="Biotin_lipoyl"/>
</dbReference>
<feature type="domain" description="Lipoyl-binding" evidence="10">
    <location>
        <begin position="75"/>
        <end position="151"/>
    </location>
</feature>
<sequence>MDYKAIEQLMKAMDETNLTHLEIEEEGIKIKMKKEKEVVTVAAAEPKFQPVTEAAAPKTAEKTEEPSSKTEEKEGTLVCSPIVGTFYSAPAPGAKPFVSLGDKVKKGDVLCIIEAMKLMNEIESDVDGEIVEIFVQNEEMVEYNQPLFRIKGGC</sequence>
<dbReference type="PROSITE" id="PS00188">
    <property type="entry name" value="BIOTIN"/>
    <property type="match status" value="1"/>
</dbReference>
<dbReference type="Proteomes" id="UP000483018">
    <property type="component" value="Unassembled WGS sequence"/>
</dbReference>
<evidence type="ECO:0000256" key="1">
    <source>
        <dbReference type="ARBA" id="ARBA00005194"/>
    </source>
</evidence>
<evidence type="ECO:0000256" key="9">
    <source>
        <dbReference type="SAM" id="MobiDB-lite"/>
    </source>
</evidence>
<dbReference type="GO" id="GO:0006633">
    <property type="term" value="P:fatty acid biosynthetic process"/>
    <property type="evidence" value="ECO:0007669"/>
    <property type="project" value="UniProtKB-UniPathway"/>
</dbReference>
<evidence type="ECO:0000313" key="12">
    <source>
        <dbReference type="Proteomes" id="UP000483018"/>
    </source>
</evidence>
<dbReference type="Pfam" id="PF00364">
    <property type="entry name" value="Biotin_lipoyl"/>
    <property type="match status" value="1"/>
</dbReference>
<evidence type="ECO:0000256" key="6">
    <source>
        <dbReference type="ARBA" id="ARBA00023160"/>
    </source>
</evidence>
<keyword evidence="4 8" id="KW-0276">Fatty acid metabolism</keyword>
<dbReference type="UniPathway" id="UPA00094"/>
<keyword evidence="5 8" id="KW-0443">Lipid metabolism</keyword>
<keyword evidence="6 8" id="KW-0275">Fatty acid biosynthesis</keyword>
<protein>
    <recommendedName>
        <fullName evidence="2 8">Biotin carboxyl carrier protein of acetyl-CoA carboxylase</fullName>
    </recommendedName>
</protein>
<dbReference type="CDD" id="cd06850">
    <property type="entry name" value="biotinyl_domain"/>
    <property type="match status" value="1"/>
</dbReference>
<comment type="function">
    <text evidence="8">This protein is a component of the acetyl coenzyme A carboxylase complex; first, biotin carboxylase catalyzes the carboxylation of the carrier protein and then the transcarboxylase transfers the carboxyl group to form malonyl-CoA.</text>
</comment>
<name>A0A7C8HFN5_9FIRM</name>
<keyword evidence="7 8" id="KW-0092">Biotin</keyword>
<dbReference type="GO" id="GO:0003989">
    <property type="term" value="F:acetyl-CoA carboxylase activity"/>
    <property type="evidence" value="ECO:0007669"/>
    <property type="project" value="InterPro"/>
</dbReference>
<evidence type="ECO:0000256" key="4">
    <source>
        <dbReference type="ARBA" id="ARBA00022832"/>
    </source>
</evidence>
<accession>A0A7C8HFN5</accession>
<dbReference type="GO" id="GO:0009317">
    <property type="term" value="C:acetyl-CoA carboxylase complex"/>
    <property type="evidence" value="ECO:0007669"/>
    <property type="project" value="InterPro"/>
</dbReference>
<dbReference type="FunFam" id="2.40.50.100:FF:000003">
    <property type="entry name" value="Acetyl-CoA carboxylase biotin carboxyl carrier protein"/>
    <property type="match status" value="1"/>
</dbReference>
<dbReference type="InterPro" id="IPR001882">
    <property type="entry name" value="Biotin_BS"/>
</dbReference>
<keyword evidence="12" id="KW-1185">Reference proteome</keyword>
<dbReference type="Gene3D" id="2.40.50.100">
    <property type="match status" value="1"/>
</dbReference>
<proteinExistence type="predicted"/>
<dbReference type="InterPro" id="IPR001249">
    <property type="entry name" value="AcCoA_biotinCC"/>
</dbReference>
<evidence type="ECO:0000256" key="3">
    <source>
        <dbReference type="ARBA" id="ARBA00022516"/>
    </source>
</evidence>
<evidence type="ECO:0000256" key="7">
    <source>
        <dbReference type="ARBA" id="ARBA00023267"/>
    </source>
</evidence>
<keyword evidence="3 8" id="KW-0444">Lipid biosynthesis</keyword>
<dbReference type="PRINTS" id="PR01071">
    <property type="entry name" value="ACOABIOTINCC"/>
</dbReference>
<gene>
    <name evidence="11" type="primary">accB</name>
    <name evidence="11" type="ORF">GND95_02965</name>
</gene>